<evidence type="ECO:0000256" key="1">
    <source>
        <dbReference type="SAM" id="MobiDB-lite"/>
    </source>
</evidence>
<gene>
    <name evidence="2" type="ORF">EVAR_56789_1</name>
</gene>
<feature type="region of interest" description="Disordered" evidence="1">
    <location>
        <begin position="38"/>
        <end position="78"/>
    </location>
</feature>
<name>A0A4C1YVY4_EUMVA</name>
<sequence>MTKGTNRRPRAGVVYTVRPRIGVPSAYGANAEKCKVRGHALSKDNNASATPPLQRRLMKGEADGSLHDGEPRRAVVSH</sequence>
<feature type="compositionally biased region" description="Basic and acidic residues" evidence="1">
    <location>
        <begin position="58"/>
        <end position="78"/>
    </location>
</feature>
<evidence type="ECO:0000313" key="3">
    <source>
        <dbReference type="Proteomes" id="UP000299102"/>
    </source>
</evidence>
<evidence type="ECO:0000313" key="2">
    <source>
        <dbReference type="EMBL" id="GBP80611.1"/>
    </source>
</evidence>
<keyword evidence="3" id="KW-1185">Reference proteome</keyword>
<accession>A0A4C1YVY4</accession>
<dbReference type="AlphaFoldDB" id="A0A4C1YVY4"/>
<comment type="caution">
    <text evidence="2">The sequence shown here is derived from an EMBL/GenBank/DDBJ whole genome shotgun (WGS) entry which is preliminary data.</text>
</comment>
<reference evidence="2 3" key="1">
    <citation type="journal article" date="2019" name="Commun. Biol.">
        <title>The bagworm genome reveals a unique fibroin gene that provides high tensile strength.</title>
        <authorList>
            <person name="Kono N."/>
            <person name="Nakamura H."/>
            <person name="Ohtoshi R."/>
            <person name="Tomita M."/>
            <person name="Numata K."/>
            <person name="Arakawa K."/>
        </authorList>
    </citation>
    <scope>NUCLEOTIDE SEQUENCE [LARGE SCALE GENOMIC DNA]</scope>
</reference>
<protein>
    <submittedName>
        <fullName evidence="2">Uncharacterized protein</fullName>
    </submittedName>
</protein>
<proteinExistence type="predicted"/>
<organism evidence="2 3">
    <name type="scientific">Eumeta variegata</name>
    <name type="common">Bagworm moth</name>
    <name type="synonym">Eumeta japonica</name>
    <dbReference type="NCBI Taxonomy" id="151549"/>
    <lineage>
        <taxon>Eukaryota</taxon>
        <taxon>Metazoa</taxon>
        <taxon>Ecdysozoa</taxon>
        <taxon>Arthropoda</taxon>
        <taxon>Hexapoda</taxon>
        <taxon>Insecta</taxon>
        <taxon>Pterygota</taxon>
        <taxon>Neoptera</taxon>
        <taxon>Endopterygota</taxon>
        <taxon>Lepidoptera</taxon>
        <taxon>Glossata</taxon>
        <taxon>Ditrysia</taxon>
        <taxon>Tineoidea</taxon>
        <taxon>Psychidae</taxon>
        <taxon>Oiketicinae</taxon>
        <taxon>Eumeta</taxon>
    </lineage>
</organism>
<dbReference type="EMBL" id="BGZK01001470">
    <property type="protein sequence ID" value="GBP80611.1"/>
    <property type="molecule type" value="Genomic_DNA"/>
</dbReference>
<dbReference type="Proteomes" id="UP000299102">
    <property type="component" value="Unassembled WGS sequence"/>
</dbReference>